<name>A0A7U8C633_NEPCE</name>
<evidence type="ECO:0000313" key="4">
    <source>
        <dbReference type="Proteomes" id="UP000002171"/>
    </source>
</evidence>
<keyword evidence="3" id="KW-0966">Cell projection</keyword>
<feature type="region of interest" description="Disordered" evidence="1">
    <location>
        <begin position="538"/>
        <end position="593"/>
    </location>
</feature>
<dbReference type="Gene3D" id="3.30.750.140">
    <property type="match status" value="1"/>
</dbReference>
<feature type="region of interest" description="Disordered" evidence="1">
    <location>
        <begin position="206"/>
        <end position="286"/>
    </location>
</feature>
<feature type="region of interest" description="Disordered" evidence="1">
    <location>
        <begin position="309"/>
        <end position="342"/>
    </location>
</feature>
<evidence type="ECO:0000313" key="3">
    <source>
        <dbReference type="EMBL" id="EAR60574.1"/>
    </source>
</evidence>
<feature type="compositionally biased region" description="Gly residues" evidence="1">
    <location>
        <begin position="560"/>
        <end position="573"/>
    </location>
</feature>
<dbReference type="PANTHER" id="PTHR37533">
    <property type="entry name" value="FLAGELLAR HOOK-LENGTH CONTROL PROTEIN"/>
    <property type="match status" value="1"/>
</dbReference>
<evidence type="ECO:0000256" key="1">
    <source>
        <dbReference type="SAM" id="MobiDB-lite"/>
    </source>
</evidence>
<dbReference type="InterPro" id="IPR021136">
    <property type="entry name" value="Flagellar_hook_control-like_C"/>
</dbReference>
<keyword evidence="4" id="KW-1185">Reference proteome</keyword>
<sequence length="593" mass="61853">MSEQILSSAAGGVLSLNLSVMPQGGASGQSGGVPLFTGFSSMLNQQSSSQHVSAEFDSGVVLPSEGVTLPQGALPEGQSTESEQEFMRQQMMQVALMLEQQRVSGSEIPPELGAELARALKEYAGQQPVLPDEVGDQAASQKVVESGHEVASQDPLLNTKASNTADDALLNADSVRNQSAVPLATQSVPVDTGVAAAETARQTLVSTEQANQQPVLASDGKTAGVAGSEAVGADPKINPAVVAEKPPAAAQGIPETSTEQLKADAAQKTPMSEQAAKSEAVGRSAEVVTPARDPATVASSQAIQNANERVAVNSSTAPSNSALDEANANQQPQNRQQAGDVAVVKTTVDQQSAAAKAEAAKMNEAQGSPQVKPEPLPINKPEGQGVQKFESALDMTQQLLQKVSAGEKIDNSATQLVEKIANSSSLQPSTTQSLVMPTNAQKVATESQNLMMPQQVKINTPAWNNALGERAVMIAAQNTRVAEIQLDPPELGSLHVRVNVNQDQVSLSFTSPHAHVRDAVEQSLPRLREMFAEQGLALQDSSVSDHSSDQQRREQLADGSGNGGQYGTAGGVDGEAEVSEQAKRSVSLVDYYA</sequence>
<feature type="domain" description="Flagellar hook-length control protein-like C-terminal" evidence="2">
    <location>
        <begin position="470"/>
        <end position="551"/>
    </location>
</feature>
<gene>
    <name evidence="3" type="ORF">MED92_16960</name>
</gene>
<dbReference type="InterPro" id="IPR052563">
    <property type="entry name" value="FliK"/>
</dbReference>
<feature type="compositionally biased region" description="Basic and acidic residues" evidence="1">
    <location>
        <begin position="546"/>
        <end position="556"/>
    </location>
</feature>
<feature type="compositionally biased region" description="Polar residues" evidence="1">
    <location>
        <begin position="206"/>
        <end position="215"/>
    </location>
</feature>
<dbReference type="Proteomes" id="UP000002171">
    <property type="component" value="Unassembled WGS sequence"/>
</dbReference>
<keyword evidence="3" id="KW-0969">Cilium</keyword>
<dbReference type="PANTHER" id="PTHR37533:SF2">
    <property type="entry name" value="FLAGELLAR HOOK-LENGTH CONTROL PROTEIN"/>
    <property type="match status" value="1"/>
</dbReference>
<evidence type="ECO:0000259" key="2">
    <source>
        <dbReference type="Pfam" id="PF02120"/>
    </source>
</evidence>
<dbReference type="InterPro" id="IPR038610">
    <property type="entry name" value="FliK-like_C_sf"/>
</dbReference>
<proteinExistence type="predicted"/>
<feature type="region of interest" description="Disordered" evidence="1">
    <location>
        <begin position="354"/>
        <end position="379"/>
    </location>
</feature>
<protein>
    <submittedName>
        <fullName evidence="3">Flagellar hook-length control protein FliK</fullName>
    </submittedName>
</protein>
<feature type="compositionally biased region" description="Low complexity" evidence="1">
    <location>
        <begin position="239"/>
        <end position="250"/>
    </location>
</feature>
<feature type="compositionally biased region" description="Polar residues" evidence="1">
    <location>
        <begin position="309"/>
        <end position="322"/>
    </location>
</feature>
<accession>A0A7U8C633</accession>
<dbReference type="Pfam" id="PF02120">
    <property type="entry name" value="Flg_hook"/>
    <property type="match status" value="1"/>
</dbReference>
<feature type="compositionally biased region" description="Low complexity" evidence="1">
    <location>
        <begin position="354"/>
        <end position="365"/>
    </location>
</feature>
<reference evidence="3 4" key="1">
    <citation type="submission" date="2006-02" db="EMBL/GenBank/DDBJ databases">
        <authorList>
            <person name="Pinhassi J."/>
            <person name="Pedros-Alio C."/>
            <person name="Ferriera S."/>
            <person name="Johnson J."/>
            <person name="Kravitz S."/>
            <person name="Halpern A."/>
            <person name="Remington K."/>
            <person name="Beeson K."/>
            <person name="Tran B."/>
            <person name="Rogers Y.-H."/>
            <person name="Friedman R."/>
            <person name="Venter J.C."/>
        </authorList>
    </citation>
    <scope>NUCLEOTIDE SEQUENCE [LARGE SCALE GENOMIC DNA]</scope>
    <source>
        <strain evidence="3 4">MED92</strain>
    </source>
</reference>
<dbReference type="RefSeq" id="WP_007021057.1">
    <property type="nucleotide sequence ID" value="NZ_CH724125.1"/>
</dbReference>
<keyword evidence="3" id="KW-0282">Flagellum</keyword>
<dbReference type="AlphaFoldDB" id="A0A7U8C633"/>
<dbReference type="EMBL" id="AAOW01000016">
    <property type="protein sequence ID" value="EAR60574.1"/>
    <property type="molecule type" value="Genomic_DNA"/>
</dbReference>
<dbReference type="CDD" id="cd17470">
    <property type="entry name" value="T3SS_Flik_C"/>
    <property type="match status" value="1"/>
</dbReference>
<feature type="compositionally biased region" description="Low complexity" evidence="1">
    <location>
        <begin position="326"/>
        <end position="338"/>
    </location>
</feature>
<dbReference type="OrthoDB" id="1792985at2"/>
<organism evidence="3 4">
    <name type="scientific">Neptuniibacter caesariensis</name>
    <dbReference type="NCBI Taxonomy" id="207954"/>
    <lineage>
        <taxon>Bacteria</taxon>
        <taxon>Pseudomonadati</taxon>
        <taxon>Pseudomonadota</taxon>
        <taxon>Gammaproteobacteria</taxon>
        <taxon>Oceanospirillales</taxon>
        <taxon>Oceanospirillaceae</taxon>
        <taxon>Neptuniibacter</taxon>
    </lineage>
</organism>
<comment type="caution">
    <text evidence="3">The sequence shown here is derived from an EMBL/GenBank/DDBJ whole genome shotgun (WGS) entry which is preliminary data.</text>
</comment>